<dbReference type="GO" id="GO:0016614">
    <property type="term" value="F:oxidoreductase activity, acting on CH-OH group of donors"/>
    <property type="evidence" value="ECO:0007669"/>
    <property type="project" value="UniProtKB-ARBA"/>
</dbReference>
<dbReference type="Gene3D" id="3.40.50.720">
    <property type="entry name" value="NAD(P)-binding Rossmann-like Domain"/>
    <property type="match status" value="1"/>
</dbReference>
<keyword evidence="4" id="KW-1185">Reference proteome</keyword>
<evidence type="ECO:0000256" key="1">
    <source>
        <dbReference type="ARBA" id="ARBA00006484"/>
    </source>
</evidence>
<dbReference type="AlphaFoldDB" id="A0A285PHI8"/>
<dbReference type="InterPro" id="IPR036291">
    <property type="entry name" value="NAD(P)-bd_dom_sf"/>
</dbReference>
<dbReference type="PANTHER" id="PTHR48107:SF7">
    <property type="entry name" value="RE15974P"/>
    <property type="match status" value="1"/>
</dbReference>
<dbReference type="PRINTS" id="PR00081">
    <property type="entry name" value="GDHRDH"/>
</dbReference>
<dbReference type="Pfam" id="PF13561">
    <property type="entry name" value="adh_short_C2"/>
    <property type="match status" value="1"/>
</dbReference>
<organism evidence="3 4">
    <name type="scientific">Cohaesibacter gelatinilyticus</name>
    <dbReference type="NCBI Taxonomy" id="372072"/>
    <lineage>
        <taxon>Bacteria</taxon>
        <taxon>Pseudomonadati</taxon>
        <taxon>Pseudomonadota</taxon>
        <taxon>Alphaproteobacteria</taxon>
        <taxon>Hyphomicrobiales</taxon>
        <taxon>Cohaesibacteraceae</taxon>
    </lineage>
</organism>
<evidence type="ECO:0000313" key="3">
    <source>
        <dbReference type="EMBL" id="SNZ19596.1"/>
    </source>
</evidence>
<gene>
    <name evidence="3" type="ORF">SAMN06265368_2686</name>
</gene>
<dbReference type="EMBL" id="OBEL01000002">
    <property type="protein sequence ID" value="SNZ19596.1"/>
    <property type="molecule type" value="Genomic_DNA"/>
</dbReference>
<keyword evidence="2" id="KW-0560">Oxidoreductase</keyword>
<sequence>MPEMPNKIPVSASGQASIFANPLKGKIALVTGASRNLGAGFARALAQAGADVIIHYHSNASKEDAANLEQSLRDFGGRVSSIQADLTSLKEVELLFDHIEADYGALDILVNNAGKMHKAPMHEVSEAQYDALFQLNTKSAFFLMREAAKRVSNDGRIINIGTSLLGAFTGYYSAYSGSKAPLEDFSKALAKEVGSRGITVNTVCPGPLDTPFLRDAETEETLAWLASASVTNRLGKVEDITPWIVFLASDAAGWATGQTFFVNGGFVTR</sequence>
<dbReference type="RefSeq" id="WP_210200863.1">
    <property type="nucleotide sequence ID" value="NZ_OBEL01000002.1"/>
</dbReference>
<dbReference type="PRINTS" id="PR00080">
    <property type="entry name" value="SDRFAMILY"/>
</dbReference>
<evidence type="ECO:0000313" key="4">
    <source>
        <dbReference type="Proteomes" id="UP000219439"/>
    </source>
</evidence>
<dbReference type="SUPFAM" id="SSF51735">
    <property type="entry name" value="NAD(P)-binding Rossmann-fold domains"/>
    <property type="match status" value="1"/>
</dbReference>
<proteinExistence type="inferred from homology"/>
<dbReference type="PANTHER" id="PTHR48107">
    <property type="entry name" value="NADPH-DEPENDENT ALDEHYDE REDUCTASE-LIKE PROTEIN, CHLOROPLASTIC-RELATED"/>
    <property type="match status" value="1"/>
</dbReference>
<accession>A0A285PHI8</accession>
<name>A0A285PHI8_9HYPH</name>
<comment type="similarity">
    <text evidence="1">Belongs to the short-chain dehydrogenases/reductases (SDR) family.</text>
</comment>
<protein>
    <submittedName>
        <fullName evidence="3">NAD(P)-dependent dehydrogenase, short-chain alcohol dehydrogenase family</fullName>
    </submittedName>
</protein>
<reference evidence="3 4" key="1">
    <citation type="submission" date="2017-09" db="EMBL/GenBank/DDBJ databases">
        <authorList>
            <person name="Ehlers B."/>
            <person name="Leendertz F.H."/>
        </authorList>
    </citation>
    <scope>NUCLEOTIDE SEQUENCE [LARGE SCALE GENOMIC DNA]</scope>
    <source>
        <strain evidence="3 4">DSM 18289</strain>
    </source>
</reference>
<dbReference type="InterPro" id="IPR002347">
    <property type="entry name" value="SDR_fam"/>
</dbReference>
<dbReference type="Proteomes" id="UP000219439">
    <property type="component" value="Unassembled WGS sequence"/>
</dbReference>
<evidence type="ECO:0000256" key="2">
    <source>
        <dbReference type="ARBA" id="ARBA00023002"/>
    </source>
</evidence>
<dbReference type="FunFam" id="3.40.50.720:FF:000084">
    <property type="entry name" value="Short-chain dehydrogenase reductase"/>
    <property type="match status" value="1"/>
</dbReference>